<organism evidence="6 7">
    <name type="scientific">Petropleomorpha daqingensis</name>
    <dbReference type="NCBI Taxonomy" id="2026353"/>
    <lineage>
        <taxon>Bacteria</taxon>
        <taxon>Bacillati</taxon>
        <taxon>Actinomycetota</taxon>
        <taxon>Actinomycetes</taxon>
        <taxon>Geodermatophilales</taxon>
        <taxon>Geodermatophilaceae</taxon>
        <taxon>Petropleomorpha</taxon>
    </lineage>
</organism>
<feature type="domain" description="Luciferase-like" evidence="5">
    <location>
        <begin position="1"/>
        <end position="334"/>
    </location>
</feature>
<reference evidence="6 7" key="1">
    <citation type="submission" date="2020-07" db="EMBL/GenBank/DDBJ databases">
        <title>Sequencing the genomes of 1000 actinobacteria strains.</title>
        <authorList>
            <person name="Klenk H.-P."/>
        </authorList>
    </citation>
    <scope>NUCLEOTIDE SEQUENCE [LARGE SCALE GENOMIC DNA]</scope>
    <source>
        <strain evidence="6 7">DSM 104001</strain>
    </source>
</reference>
<accession>A0A853CLI9</accession>
<dbReference type="Pfam" id="PF00296">
    <property type="entry name" value="Bac_luciferase"/>
    <property type="match status" value="1"/>
</dbReference>
<dbReference type="EMBL" id="JACBZT010000001">
    <property type="protein sequence ID" value="NYJ08437.1"/>
    <property type="molecule type" value="Genomic_DNA"/>
</dbReference>
<dbReference type="GO" id="GO:0046306">
    <property type="term" value="P:alkanesulfonate catabolic process"/>
    <property type="evidence" value="ECO:0007669"/>
    <property type="project" value="TreeGrafter"/>
</dbReference>
<dbReference type="AlphaFoldDB" id="A0A853CLI9"/>
<dbReference type="InterPro" id="IPR011251">
    <property type="entry name" value="Luciferase-like_dom"/>
</dbReference>
<keyword evidence="3 6" id="KW-0560">Oxidoreductase</keyword>
<dbReference type="RefSeq" id="WP_179721028.1">
    <property type="nucleotide sequence ID" value="NZ_JACBZT010000001.1"/>
</dbReference>
<protein>
    <submittedName>
        <fullName evidence="6">Alkanesulfonate monooxygenase</fullName>
        <ecNumber evidence="6">1.14.14.5</ecNumber>
    </submittedName>
</protein>
<dbReference type="Proteomes" id="UP000541969">
    <property type="component" value="Unassembled WGS sequence"/>
</dbReference>
<dbReference type="PANTHER" id="PTHR42847:SF4">
    <property type="entry name" value="ALKANESULFONATE MONOOXYGENASE-RELATED"/>
    <property type="match status" value="1"/>
</dbReference>
<gene>
    <name evidence="6" type="ORF">GGQ55_004715</name>
</gene>
<keyword evidence="7" id="KW-1185">Reference proteome</keyword>
<keyword evidence="1" id="KW-0285">Flavoprotein</keyword>
<evidence type="ECO:0000256" key="3">
    <source>
        <dbReference type="ARBA" id="ARBA00023002"/>
    </source>
</evidence>
<dbReference type="EC" id="1.14.14.5" evidence="6"/>
<dbReference type="SUPFAM" id="SSF51679">
    <property type="entry name" value="Bacterial luciferase-like"/>
    <property type="match status" value="1"/>
</dbReference>
<sequence>MEVHWFLPTRGDSRDVGPATTDRGHNAAALRRRPTLQYLTAVAQAAEQSGFGAVLTPTGSGCEDAWVVCSALAAVTERLEFLVAFRPGFVLPTLAAQQAATFQRLSGGRLRLNIVTGGDPVEQRAYGDFLDHDERYARTGEFLEVLRRCWPGERFDFSGEHVQVEGAGLTQPLEETPPIYLGGASPAAEEVTARWVDRYLMWGEPPAMAAPRIDRVREKAAAQGRELRFGIRLHVVSRDTEEEAWAEADRMLAGMPASAIAETQARYARMDSVGQARMTSLHGGAVGDGARSLEIAPNLWAGIGLVREGAATALVGSHEQVAERIAEYAAIGLDEFILSGYPHLEEAWRVGEEVLPLLARELAPA</sequence>
<dbReference type="InterPro" id="IPR036661">
    <property type="entry name" value="Luciferase-like_sf"/>
</dbReference>
<name>A0A853CLI9_9ACTN</name>
<evidence type="ECO:0000256" key="2">
    <source>
        <dbReference type="ARBA" id="ARBA00022643"/>
    </source>
</evidence>
<evidence type="ECO:0000313" key="7">
    <source>
        <dbReference type="Proteomes" id="UP000541969"/>
    </source>
</evidence>
<dbReference type="Gene3D" id="3.20.20.30">
    <property type="entry name" value="Luciferase-like domain"/>
    <property type="match status" value="1"/>
</dbReference>
<evidence type="ECO:0000259" key="5">
    <source>
        <dbReference type="Pfam" id="PF00296"/>
    </source>
</evidence>
<dbReference type="InterPro" id="IPR050172">
    <property type="entry name" value="SsuD_RutA_monooxygenase"/>
</dbReference>
<comment type="caution">
    <text evidence="6">The sequence shown here is derived from an EMBL/GenBank/DDBJ whole genome shotgun (WGS) entry which is preliminary data.</text>
</comment>
<keyword evidence="2" id="KW-0288">FMN</keyword>
<dbReference type="CDD" id="cd01094">
    <property type="entry name" value="Alkanesulfonate_monoxygenase"/>
    <property type="match status" value="1"/>
</dbReference>
<dbReference type="GO" id="GO:0008726">
    <property type="term" value="F:alkanesulfonate monooxygenase activity"/>
    <property type="evidence" value="ECO:0007669"/>
    <property type="project" value="UniProtKB-EC"/>
</dbReference>
<evidence type="ECO:0000256" key="1">
    <source>
        <dbReference type="ARBA" id="ARBA00022630"/>
    </source>
</evidence>
<dbReference type="PANTHER" id="PTHR42847">
    <property type="entry name" value="ALKANESULFONATE MONOOXYGENASE"/>
    <property type="match status" value="1"/>
</dbReference>
<evidence type="ECO:0000256" key="4">
    <source>
        <dbReference type="ARBA" id="ARBA00023033"/>
    </source>
</evidence>
<proteinExistence type="predicted"/>
<evidence type="ECO:0000313" key="6">
    <source>
        <dbReference type="EMBL" id="NYJ08437.1"/>
    </source>
</evidence>
<keyword evidence="4 6" id="KW-0503">Monooxygenase</keyword>